<protein>
    <submittedName>
        <fullName evidence="3">Uncharacterized protein</fullName>
    </submittedName>
</protein>
<reference evidence="3 4" key="1">
    <citation type="submission" date="2016-06" db="EMBL/GenBank/DDBJ databases">
        <authorList>
            <person name="Kjaerup R.B."/>
            <person name="Dalgaard T.S."/>
            <person name="Juul-Madsen H.R."/>
        </authorList>
    </citation>
    <scope>NUCLEOTIDE SEQUENCE [LARGE SCALE GENOMIC DNA]</scope>
    <source>
        <strain evidence="3 4">1276495.2</strain>
    </source>
</reference>
<dbReference type="RefSeq" id="WP_065138812.1">
    <property type="nucleotide sequence ID" value="NZ_LZKS01000157.1"/>
</dbReference>
<feature type="signal peptide" evidence="2">
    <location>
        <begin position="1"/>
        <end position="27"/>
    </location>
</feature>
<keyword evidence="2" id="KW-0732">Signal</keyword>
<evidence type="ECO:0000256" key="1">
    <source>
        <dbReference type="SAM" id="Phobius"/>
    </source>
</evidence>
<accession>A0A1A3CN24</accession>
<evidence type="ECO:0000313" key="3">
    <source>
        <dbReference type="EMBL" id="OBJ88819.1"/>
    </source>
</evidence>
<gene>
    <name evidence="3" type="ORF">A5640_00210</name>
</gene>
<dbReference type="Proteomes" id="UP000093925">
    <property type="component" value="Unassembled WGS sequence"/>
</dbReference>
<proteinExistence type="predicted"/>
<evidence type="ECO:0000313" key="4">
    <source>
        <dbReference type="Proteomes" id="UP000093925"/>
    </source>
</evidence>
<dbReference type="AlphaFoldDB" id="A0A1A3CN24"/>
<feature type="transmembrane region" description="Helical" evidence="1">
    <location>
        <begin position="43"/>
        <end position="61"/>
    </location>
</feature>
<comment type="caution">
    <text evidence="3">The sequence shown here is derived from an EMBL/GenBank/DDBJ whole genome shotgun (WGS) entry which is preliminary data.</text>
</comment>
<keyword evidence="1" id="KW-1133">Transmembrane helix</keyword>
<dbReference type="EMBL" id="LZLM01000028">
    <property type="protein sequence ID" value="OBJ88819.1"/>
    <property type="molecule type" value="Genomic_DNA"/>
</dbReference>
<sequence length="65" mass="6688">MHRFIIWVGLLSAALTTAVLTAGPALALQGAAPANAEPEIPAWVFGVGAIAAVAVVAIWSVRRRP</sequence>
<feature type="chain" id="PRO_5009826213" evidence="2">
    <location>
        <begin position="28"/>
        <end position="65"/>
    </location>
</feature>
<evidence type="ECO:0000256" key="2">
    <source>
        <dbReference type="SAM" id="SignalP"/>
    </source>
</evidence>
<organism evidence="3 4">
    <name type="scientific">Mycobacterium asiaticum</name>
    <dbReference type="NCBI Taxonomy" id="1790"/>
    <lineage>
        <taxon>Bacteria</taxon>
        <taxon>Bacillati</taxon>
        <taxon>Actinomycetota</taxon>
        <taxon>Actinomycetes</taxon>
        <taxon>Mycobacteriales</taxon>
        <taxon>Mycobacteriaceae</taxon>
        <taxon>Mycobacterium</taxon>
    </lineage>
</organism>
<keyword evidence="1" id="KW-0472">Membrane</keyword>
<keyword evidence="1" id="KW-0812">Transmembrane</keyword>
<name>A0A1A3CN24_MYCAS</name>